<feature type="domain" description="Aminopeptidase P N-terminal" evidence="14">
    <location>
        <begin position="12"/>
        <end position="146"/>
    </location>
</feature>
<evidence type="ECO:0000256" key="10">
    <source>
        <dbReference type="ARBA" id="ARBA00069363"/>
    </source>
</evidence>
<evidence type="ECO:0000256" key="3">
    <source>
        <dbReference type="ARBA" id="ARBA00008766"/>
    </source>
</evidence>
<evidence type="ECO:0000259" key="14">
    <source>
        <dbReference type="SMART" id="SM01011"/>
    </source>
</evidence>
<comment type="cofactor">
    <cofactor evidence="2">
        <name>Mn(2+)</name>
        <dbReference type="ChEBI" id="CHEBI:29035"/>
    </cofactor>
</comment>
<dbReference type="SUPFAM" id="SSF53092">
    <property type="entry name" value="Creatinase/prolidase N-terminal domain"/>
    <property type="match status" value="1"/>
</dbReference>
<dbReference type="RefSeq" id="WP_245955290.1">
    <property type="nucleotide sequence ID" value="NZ_QRDJ01000009.1"/>
</dbReference>
<proteinExistence type="inferred from homology"/>
<evidence type="ECO:0000256" key="1">
    <source>
        <dbReference type="ARBA" id="ARBA00001424"/>
    </source>
</evidence>
<dbReference type="NCBIfam" id="NF008131">
    <property type="entry name" value="PRK10879.1"/>
    <property type="match status" value="1"/>
</dbReference>
<dbReference type="CDD" id="cd01087">
    <property type="entry name" value="Prolidase"/>
    <property type="match status" value="1"/>
</dbReference>
<evidence type="ECO:0000256" key="9">
    <source>
        <dbReference type="ARBA" id="ARBA00023211"/>
    </source>
</evidence>
<dbReference type="GO" id="GO:0005829">
    <property type="term" value="C:cytosol"/>
    <property type="evidence" value="ECO:0007669"/>
    <property type="project" value="TreeGrafter"/>
</dbReference>
<evidence type="ECO:0000256" key="8">
    <source>
        <dbReference type="ARBA" id="ARBA00023049"/>
    </source>
</evidence>
<dbReference type="Gene3D" id="3.90.230.10">
    <property type="entry name" value="Creatinase/methionine aminopeptidase superfamily"/>
    <property type="match status" value="1"/>
</dbReference>
<keyword evidence="16" id="KW-1185">Reference proteome</keyword>
<dbReference type="InterPro" id="IPR052433">
    <property type="entry name" value="X-Pro_dipept-like"/>
</dbReference>
<evidence type="ECO:0000256" key="2">
    <source>
        <dbReference type="ARBA" id="ARBA00001936"/>
    </source>
</evidence>
<evidence type="ECO:0000256" key="7">
    <source>
        <dbReference type="ARBA" id="ARBA00022801"/>
    </source>
</evidence>
<dbReference type="Pfam" id="PF05195">
    <property type="entry name" value="AMP_N"/>
    <property type="match status" value="1"/>
</dbReference>
<dbReference type="PANTHER" id="PTHR43226">
    <property type="entry name" value="XAA-PRO AMINOPEPTIDASE 3"/>
    <property type="match status" value="1"/>
</dbReference>
<dbReference type="InterPro" id="IPR029149">
    <property type="entry name" value="Creatin/AminoP/Spt16_N"/>
</dbReference>
<dbReference type="InterPro" id="IPR000994">
    <property type="entry name" value="Pept_M24"/>
</dbReference>
<evidence type="ECO:0000256" key="13">
    <source>
        <dbReference type="RuleBase" id="RU000590"/>
    </source>
</evidence>
<evidence type="ECO:0000256" key="4">
    <source>
        <dbReference type="ARBA" id="ARBA00012574"/>
    </source>
</evidence>
<accession>A0A3D9DSK5</accession>
<dbReference type="PANTHER" id="PTHR43226:SF4">
    <property type="entry name" value="XAA-PRO AMINOPEPTIDASE 3"/>
    <property type="match status" value="1"/>
</dbReference>
<organism evidence="15 16">
    <name type="scientific">Kushneria indalinina DSM 14324</name>
    <dbReference type="NCBI Taxonomy" id="1122140"/>
    <lineage>
        <taxon>Bacteria</taxon>
        <taxon>Pseudomonadati</taxon>
        <taxon>Pseudomonadota</taxon>
        <taxon>Gammaproteobacteria</taxon>
        <taxon>Oceanospirillales</taxon>
        <taxon>Halomonadaceae</taxon>
        <taxon>Kushneria</taxon>
    </lineage>
</organism>
<dbReference type="EC" id="3.4.11.9" evidence="4"/>
<dbReference type="PROSITE" id="PS00491">
    <property type="entry name" value="PROLINE_PEPTIDASE"/>
    <property type="match status" value="1"/>
</dbReference>
<dbReference type="InterPro" id="IPR001131">
    <property type="entry name" value="Peptidase_M24B_aminopep-P_CS"/>
</dbReference>
<dbReference type="InterPro" id="IPR007865">
    <property type="entry name" value="Aminopep_P_N"/>
</dbReference>
<dbReference type="AlphaFoldDB" id="A0A3D9DSK5"/>
<evidence type="ECO:0000256" key="12">
    <source>
        <dbReference type="ARBA" id="ARBA00081411"/>
    </source>
</evidence>
<dbReference type="GO" id="GO:0006508">
    <property type="term" value="P:proteolysis"/>
    <property type="evidence" value="ECO:0007669"/>
    <property type="project" value="UniProtKB-KW"/>
</dbReference>
<dbReference type="SUPFAM" id="SSF55920">
    <property type="entry name" value="Creatinase/aminopeptidase"/>
    <property type="match status" value="1"/>
</dbReference>
<keyword evidence="9" id="KW-0464">Manganese</keyword>
<keyword evidence="7" id="KW-0378">Hydrolase</keyword>
<dbReference type="FunFam" id="3.90.230.10:FF:000002">
    <property type="entry name" value="Xaa-Pro aminopeptidase 3"/>
    <property type="match status" value="1"/>
</dbReference>
<name>A0A3D9DSK5_9GAMM</name>
<dbReference type="Gene3D" id="3.40.350.10">
    <property type="entry name" value="Creatinase/prolidase N-terminal domain"/>
    <property type="match status" value="1"/>
</dbReference>
<evidence type="ECO:0000313" key="16">
    <source>
        <dbReference type="Proteomes" id="UP000256334"/>
    </source>
</evidence>
<keyword evidence="15" id="KW-0031">Aminopeptidase</keyword>
<reference evidence="15 16" key="1">
    <citation type="submission" date="2018-07" db="EMBL/GenBank/DDBJ databases">
        <title>Genomic Encyclopedia of Type Strains, Phase IV (KMG-IV): sequencing the most valuable type-strain genomes for metagenomic binning, comparative biology and taxonomic classification.</title>
        <authorList>
            <person name="Goeker M."/>
        </authorList>
    </citation>
    <scope>NUCLEOTIDE SEQUENCE [LARGE SCALE GENOMIC DNA]</scope>
    <source>
        <strain evidence="15 16">DSM 14324</strain>
    </source>
</reference>
<comment type="caution">
    <text evidence="15">The sequence shown here is derived from an EMBL/GenBank/DDBJ whole genome shotgun (WGS) entry which is preliminary data.</text>
</comment>
<keyword evidence="6 13" id="KW-0479">Metal-binding</keyword>
<dbReference type="GO" id="GO:0070006">
    <property type="term" value="F:metalloaminopeptidase activity"/>
    <property type="evidence" value="ECO:0007669"/>
    <property type="project" value="InterPro"/>
</dbReference>
<keyword evidence="5" id="KW-0645">Protease</keyword>
<comment type="catalytic activity">
    <reaction evidence="1">
        <text>Release of any N-terminal amino acid, including proline, that is linked to proline, even from a dipeptide or tripeptide.</text>
        <dbReference type="EC" id="3.4.11.9"/>
    </reaction>
</comment>
<evidence type="ECO:0000256" key="11">
    <source>
        <dbReference type="ARBA" id="ARBA00075356"/>
    </source>
</evidence>
<dbReference type="GO" id="GO:0030145">
    <property type="term" value="F:manganese ion binding"/>
    <property type="evidence" value="ECO:0007669"/>
    <property type="project" value="InterPro"/>
</dbReference>
<comment type="similarity">
    <text evidence="3 13">Belongs to the peptidase M24B family.</text>
</comment>
<dbReference type="Pfam" id="PF00557">
    <property type="entry name" value="Peptidase_M24"/>
    <property type="match status" value="1"/>
</dbReference>
<keyword evidence="8" id="KW-0482">Metalloprotease</keyword>
<evidence type="ECO:0000256" key="6">
    <source>
        <dbReference type="ARBA" id="ARBA00022723"/>
    </source>
</evidence>
<dbReference type="InterPro" id="IPR036005">
    <property type="entry name" value="Creatinase/aminopeptidase-like"/>
</dbReference>
<evidence type="ECO:0000313" key="15">
    <source>
        <dbReference type="EMBL" id="REC93750.1"/>
    </source>
</evidence>
<dbReference type="EMBL" id="QRDJ01000009">
    <property type="protein sequence ID" value="REC93750.1"/>
    <property type="molecule type" value="Genomic_DNA"/>
</dbReference>
<sequence>MTQAEQGTPAPITSEAYRRRRERLMAQVAPDSAILIPAATLSVRNQDSDYPFRQDSDFHYLCGFPEPDAWLVLLPGREAGESVLFCQPRDPSVETWTGKRVGPRRAVTTHGVDEAWPLEARDEQLLDLLEGRKTLYLPLDNDRALSLAGEMREGLKARARRGPPAPSAYADIGVILHEQRLIKSEGELALMRHAGEITARAHVRAMQSIRPGMFEYQLQATLEHAFVMAGARAPAYGTIVGSGANACILHYTENDAAMAAGDLVLVDAGAEYALYAGDITRTFPVSGRFSEPQRQLYEIVLGAQQRALRAVRPGATLKDIHEGVVRDLTAGLVALGLVEGPVETAVEQGYYKRFYLHGTSHWLGLDVHDVGAYQWEGASRTLAPGMVLTVEPGLYIPDDLDIAEQWRGIGIRIEDNVVVTAQGCDVLTEGVPKRVREIEALMAQGQT</sequence>
<gene>
    <name evidence="15" type="ORF">C8D72_3098</name>
</gene>
<dbReference type="Proteomes" id="UP000256334">
    <property type="component" value="Unassembled WGS sequence"/>
</dbReference>
<protein>
    <recommendedName>
        <fullName evidence="10">Xaa-Pro aminopeptidase</fullName>
        <ecNumber evidence="4">3.4.11.9</ecNumber>
    </recommendedName>
    <alternativeName>
        <fullName evidence="11">Aminopeptidase P II</fullName>
    </alternativeName>
    <alternativeName>
        <fullName evidence="12">X-Pro aminopeptidase</fullName>
    </alternativeName>
</protein>
<dbReference type="SMART" id="SM01011">
    <property type="entry name" value="AMP_N"/>
    <property type="match status" value="1"/>
</dbReference>
<evidence type="ECO:0000256" key="5">
    <source>
        <dbReference type="ARBA" id="ARBA00022670"/>
    </source>
</evidence>